<dbReference type="Proteomes" id="UP000053789">
    <property type="component" value="Unassembled WGS sequence"/>
</dbReference>
<dbReference type="OrthoDB" id="5079795at2759"/>
<dbReference type="RefSeq" id="XP_016623630.1">
    <property type="nucleotide sequence ID" value="XM_016760109.1"/>
</dbReference>
<reference evidence="1" key="1">
    <citation type="submission" date="2015-01" db="EMBL/GenBank/DDBJ databases">
        <title>The Genome Sequence of Cladophialophora bantiana CBS 173.52.</title>
        <authorList>
            <consortium name="The Broad Institute Genomics Platform"/>
            <person name="Cuomo C."/>
            <person name="de Hoog S."/>
            <person name="Gorbushina A."/>
            <person name="Stielow B."/>
            <person name="Teixiera M."/>
            <person name="Abouelleil A."/>
            <person name="Chapman S.B."/>
            <person name="Priest M."/>
            <person name="Young S.K."/>
            <person name="Wortman J."/>
            <person name="Nusbaum C."/>
            <person name="Birren B."/>
        </authorList>
    </citation>
    <scope>NUCLEOTIDE SEQUENCE [LARGE SCALE GENOMIC DNA]</scope>
    <source>
        <strain evidence="1">CBS 173.52</strain>
    </source>
</reference>
<dbReference type="VEuPathDB" id="FungiDB:Z519_02352"/>
<dbReference type="GeneID" id="27695280"/>
<dbReference type="EMBL" id="KN846982">
    <property type="protein sequence ID" value="KIW96961.1"/>
    <property type="molecule type" value="Genomic_DNA"/>
</dbReference>
<protein>
    <submittedName>
        <fullName evidence="1">Uncharacterized protein</fullName>
    </submittedName>
</protein>
<gene>
    <name evidence="1" type="ORF">Z519_02352</name>
</gene>
<keyword evidence="2" id="KW-1185">Reference proteome</keyword>
<dbReference type="AlphaFoldDB" id="A0A0D2F432"/>
<organism evidence="1 2">
    <name type="scientific">Cladophialophora bantiana (strain ATCC 10958 / CBS 173.52 / CDC B-1940 / NIH 8579)</name>
    <name type="common">Xylohypha bantiana</name>
    <dbReference type="NCBI Taxonomy" id="1442370"/>
    <lineage>
        <taxon>Eukaryota</taxon>
        <taxon>Fungi</taxon>
        <taxon>Dikarya</taxon>
        <taxon>Ascomycota</taxon>
        <taxon>Pezizomycotina</taxon>
        <taxon>Eurotiomycetes</taxon>
        <taxon>Chaetothyriomycetidae</taxon>
        <taxon>Chaetothyriales</taxon>
        <taxon>Herpotrichiellaceae</taxon>
        <taxon>Cladophialophora</taxon>
    </lineage>
</organism>
<accession>A0A0D2F432</accession>
<evidence type="ECO:0000313" key="2">
    <source>
        <dbReference type="Proteomes" id="UP000053789"/>
    </source>
</evidence>
<dbReference type="HOGENOM" id="CLU_2849509_0_0_1"/>
<proteinExistence type="predicted"/>
<sequence length="65" mass="7201">MPTPTLDGMGWQDSGFVLVLEIRIDGLPGAFHTIHNLTFHNDWEGLTDDEVYGDPDVLTLFESGP</sequence>
<evidence type="ECO:0000313" key="1">
    <source>
        <dbReference type="EMBL" id="KIW96961.1"/>
    </source>
</evidence>
<name>A0A0D2F432_CLAB1</name>